<dbReference type="PANTHER" id="PTHR43941:SF1">
    <property type="entry name" value="STRUCTURAL MAINTENANCE OF CHROMOSOMES PROTEIN 2"/>
    <property type="match status" value="1"/>
</dbReference>
<evidence type="ECO:0000256" key="2">
    <source>
        <dbReference type="SAM" id="MobiDB-lite"/>
    </source>
</evidence>
<sequence>MVLKHRAELAAPYPSKPWRQRIASSSRVRDNRVHRGATVRHAAEAAQRAIPPLRYSIEEIFRRAPSAPRPETADPERAYAQYGEGSAPRKTIARSPAETSPTKAMIDGVESAEDAPAIGGRGRRESQAALSGTSVARRAAAAETEEDDGPDRAGGAERLRTLQNESSRLRCELENLKLRSADVLTRHARDVEDARKAVSHIISELGRRRSAEPGASELRALESKLAECERQSDNLRDGITKMEAGLGAMAQELAARQDAISELRLANDAALNSLNERTQDLERARQNQRKMEVEAEASRADLNSLKDDLESLRRALEQRQTAIDELTQFKQIAHSLLQESRKAVRDLEAGNAKLREERDAAQGLVSDLNGRLEQTSGESLGRNRQIVEMLEEFRRAIGFSDDVQEDRQTSATAAGRTSKDASERHIWNNTVSKLKIILLQCREEVESARVARRYAEEGKSKIQEDLVRSESQRQKLQRECGTLRGAIVQLSSKMKEQQGRCTEQQSAEDFDRAKEAIHGEDVSEH</sequence>
<keyword evidence="4" id="KW-1185">Reference proteome</keyword>
<evidence type="ECO:0000313" key="3">
    <source>
        <dbReference type="EMBL" id="KAG5463043.1"/>
    </source>
</evidence>
<evidence type="ECO:0000313" key="4">
    <source>
        <dbReference type="Proteomes" id="UP000673691"/>
    </source>
</evidence>
<accession>A0A8H8DLU7</accession>
<feature type="coiled-coil region" evidence="1">
    <location>
        <begin position="267"/>
        <end position="371"/>
    </location>
</feature>
<dbReference type="AlphaFoldDB" id="A0A8H8DLU7"/>
<organism evidence="3 4">
    <name type="scientific">Olpidium bornovanus</name>
    <dbReference type="NCBI Taxonomy" id="278681"/>
    <lineage>
        <taxon>Eukaryota</taxon>
        <taxon>Fungi</taxon>
        <taxon>Fungi incertae sedis</taxon>
        <taxon>Olpidiomycota</taxon>
        <taxon>Olpidiomycotina</taxon>
        <taxon>Olpidiomycetes</taxon>
        <taxon>Olpidiales</taxon>
        <taxon>Olpidiaceae</taxon>
        <taxon>Olpidium</taxon>
    </lineage>
</organism>
<dbReference type="GO" id="GO:0000785">
    <property type="term" value="C:chromatin"/>
    <property type="evidence" value="ECO:0007669"/>
    <property type="project" value="TreeGrafter"/>
</dbReference>
<reference evidence="3 4" key="1">
    <citation type="journal article" name="Sci. Rep.">
        <title>Genome-scale phylogenetic analyses confirm Olpidium as the closest living zoosporic fungus to the non-flagellated, terrestrial fungi.</title>
        <authorList>
            <person name="Chang Y."/>
            <person name="Rochon D."/>
            <person name="Sekimoto S."/>
            <person name="Wang Y."/>
            <person name="Chovatia M."/>
            <person name="Sandor L."/>
            <person name="Salamov A."/>
            <person name="Grigoriev I.V."/>
            <person name="Stajich J.E."/>
            <person name="Spatafora J.W."/>
        </authorList>
    </citation>
    <scope>NUCLEOTIDE SEQUENCE [LARGE SCALE GENOMIC DNA]</scope>
    <source>
        <strain evidence="3">S191</strain>
    </source>
</reference>
<feature type="non-terminal residue" evidence="3">
    <location>
        <position position="525"/>
    </location>
</feature>
<dbReference type="GO" id="GO:0007076">
    <property type="term" value="P:mitotic chromosome condensation"/>
    <property type="evidence" value="ECO:0007669"/>
    <property type="project" value="TreeGrafter"/>
</dbReference>
<feature type="region of interest" description="Disordered" evidence="2">
    <location>
        <begin position="20"/>
        <end position="45"/>
    </location>
</feature>
<evidence type="ECO:0000256" key="1">
    <source>
        <dbReference type="SAM" id="Coils"/>
    </source>
</evidence>
<dbReference type="Proteomes" id="UP000673691">
    <property type="component" value="Unassembled WGS sequence"/>
</dbReference>
<dbReference type="GO" id="GO:0000796">
    <property type="term" value="C:condensin complex"/>
    <property type="evidence" value="ECO:0007669"/>
    <property type="project" value="TreeGrafter"/>
</dbReference>
<feature type="region of interest" description="Disordered" evidence="2">
    <location>
        <begin position="494"/>
        <end position="525"/>
    </location>
</feature>
<feature type="compositionally biased region" description="Basic and acidic residues" evidence="2">
    <location>
        <begin position="150"/>
        <end position="160"/>
    </location>
</feature>
<proteinExistence type="predicted"/>
<dbReference type="GO" id="GO:0000793">
    <property type="term" value="C:condensed chromosome"/>
    <property type="evidence" value="ECO:0007669"/>
    <property type="project" value="TreeGrafter"/>
</dbReference>
<protein>
    <submittedName>
        <fullName evidence="3">Uncharacterized protein</fullName>
    </submittedName>
</protein>
<feature type="compositionally biased region" description="Basic and acidic residues" evidence="2">
    <location>
        <begin position="509"/>
        <end position="525"/>
    </location>
</feature>
<dbReference type="EMBL" id="JAEFCI010001234">
    <property type="protein sequence ID" value="KAG5463043.1"/>
    <property type="molecule type" value="Genomic_DNA"/>
</dbReference>
<dbReference type="PANTHER" id="PTHR43941">
    <property type="entry name" value="STRUCTURAL MAINTENANCE OF CHROMOSOMES PROTEIN 2"/>
    <property type="match status" value="1"/>
</dbReference>
<keyword evidence="1" id="KW-0175">Coiled coil</keyword>
<feature type="region of interest" description="Disordered" evidence="2">
    <location>
        <begin position="83"/>
        <end position="160"/>
    </location>
</feature>
<comment type="caution">
    <text evidence="3">The sequence shown here is derived from an EMBL/GenBank/DDBJ whole genome shotgun (WGS) entry which is preliminary data.</text>
</comment>
<name>A0A8H8DLU7_9FUNG</name>
<gene>
    <name evidence="3" type="ORF">BJ554DRAFT_2197</name>
</gene>
<dbReference type="GO" id="GO:0003682">
    <property type="term" value="F:chromatin binding"/>
    <property type="evidence" value="ECO:0007669"/>
    <property type="project" value="TreeGrafter"/>
</dbReference>